<dbReference type="InterPro" id="IPR036388">
    <property type="entry name" value="WH-like_DNA-bd_sf"/>
</dbReference>
<gene>
    <name evidence="1" type="ORF">ACFQL7_24155</name>
</gene>
<evidence type="ECO:0000313" key="2">
    <source>
        <dbReference type="Proteomes" id="UP001596417"/>
    </source>
</evidence>
<evidence type="ECO:0000313" key="1">
    <source>
        <dbReference type="EMBL" id="MFC7192599.1"/>
    </source>
</evidence>
<comment type="caution">
    <text evidence="1">The sequence shown here is derived from an EMBL/GenBank/DDBJ whole genome shotgun (WGS) entry which is preliminary data.</text>
</comment>
<proteinExistence type="predicted"/>
<protein>
    <submittedName>
        <fullName evidence="1">Helix-turn-helix domain-containing protein</fullName>
    </submittedName>
</protein>
<sequence length="115" mass="13076">MTTNGELSEIADLLDDSYARDILAETSIEPRSAKMLSEHCDASLPTVYRRIERLQEHDLLTAQQQLAPDGNHYKTYEARLERVSIDLTNGTYTVKITRTKQGAADRFSDLVEEMK</sequence>
<dbReference type="EMBL" id="JBHTAX010000005">
    <property type="protein sequence ID" value="MFC7192599.1"/>
    <property type="molecule type" value="Genomic_DNA"/>
</dbReference>
<dbReference type="SUPFAM" id="SSF46785">
    <property type="entry name" value="Winged helix' DNA-binding domain"/>
    <property type="match status" value="1"/>
</dbReference>
<dbReference type="RefSeq" id="WP_264556622.1">
    <property type="nucleotide sequence ID" value="NZ_CP109981.1"/>
</dbReference>
<dbReference type="GeneID" id="76202288"/>
<name>A0ABD5YT96_9EURY</name>
<reference evidence="1 2" key="1">
    <citation type="journal article" date="2019" name="Int. J. Syst. Evol. Microbiol.">
        <title>The Global Catalogue of Microorganisms (GCM) 10K type strain sequencing project: providing services to taxonomists for standard genome sequencing and annotation.</title>
        <authorList>
            <consortium name="The Broad Institute Genomics Platform"/>
            <consortium name="The Broad Institute Genome Sequencing Center for Infectious Disease"/>
            <person name="Wu L."/>
            <person name="Ma J."/>
        </authorList>
    </citation>
    <scope>NUCLEOTIDE SEQUENCE [LARGE SCALE GENOMIC DNA]</scope>
    <source>
        <strain evidence="1 2">RDMS1</strain>
    </source>
</reference>
<organism evidence="1 2">
    <name type="scientific">Halocatena marina</name>
    <dbReference type="NCBI Taxonomy" id="2934937"/>
    <lineage>
        <taxon>Archaea</taxon>
        <taxon>Methanobacteriati</taxon>
        <taxon>Methanobacteriota</taxon>
        <taxon>Stenosarchaea group</taxon>
        <taxon>Halobacteria</taxon>
        <taxon>Halobacteriales</taxon>
        <taxon>Natronomonadaceae</taxon>
        <taxon>Halocatena</taxon>
    </lineage>
</organism>
<accession>A0ABD5YT96</accession>
<dbReference type="Proteomes" id="UP001596417">
    <property type="component" value="Unassembled WGS sequence"/>
</dbReference>
<dbReference type="InterPro" id="IPR036390">
    <property type="entry name" value="WH_DNA-bd_sf"/>
</dbReference>
<dbReference type="AlphaFoldDB" id="A0ABD5YT96"/>
<dbReference type="Gene3D" id="1.10.10.10">
    <property type="entry name" value="Winged helix-like DNA-binding domain superfamily/Winged helix DNA-binding domain"/>
    <property type="match status" value="1"/>
</dbReference>
<keyword evidence="2" id="KW-1185">Reference proteome</keyword>
<dbReference type="Pfam" id="PF12840">
    <property type="entry name" value="HTH_20"/>
    <property type="match status" value="1"/>
</dbReference>